<keyword evidence="1" id="KW-0812">Transmembrane</keyword>
<sequence length="120" mass="13884">MFVNGHLWSDPLSSPGNLCSLVGNRSRNASMLVDVKVIPPDSSYQIDCLVVFVILLYIWHKFYYLAVYIRRNETQMYQNCQDIKDATFCICNRSMGSEFELLSNILRFAIGTKFQLETKE</sequence>
<keyword evidence="1" id="KW-0472">Membrane</keyword>
<dbReference type="Gramene" id="OIT18722">
    <property type="protein sequence ID" value="OIT18722"/>
    <property type="gene ID" value="A4A49_64929"/>
</dbReference>
<keyword evidence="1" id="KW-1133">Transmembrane helix</keyword>
<dbReference type="EMBL" id="MJEQ01003651">
    <property type="protein sequence ID" value="OIT22479.1"/>
    <property type="molecule type" value="Genomic_DNA"/>
</dbReference>
<dbReference type="SMR" id="A0A1J6KL17"/>
<feature type="transmembrane region" description="Helical" evidence="1">
    <location>
        <begin position="49"/>
        <end position="69"/>
    </location>
</feature>
<proteinExistence type="predicted"/>
<organism evidence="3 4">
    <name type="scientific">Nicotiana attenuata</name>
    <name type="common">Coyote tobacco</name>
    <dbReference type="NCBI Taxonomy" id="49451"/>
    <lineage>
        <taxon>Eukaryota</taxon>
        <taxon>Viridiplantae</taxon>
        <taxon>Streptophyta</taxon>
        <taxon>Embryophyta</taxon>
        <taxon>Tracheophyta</taxon>
        <taxon>Spermatophyta</taxon>
        <taxon>Magnoliopsida</taxon>
        <taxon>eudicotyledons</taxon>
        <taxon>Gunneridae</taxon>
        <taxon>Pentapetalae</taxon>
        <taxon>asterids</taxon>
        <taxon>lamiids</taxon>
        <taxon>Solanales</taxon>
        <taxon>Solanaceae</taxon>
        <taxon>Nicotianoideae</taxon>
        <taxon>Nicotianeae</taxon>
        <taxon>Nicotiana</taxon>
    </lineage>
</organism>
<name>A0A1J6KL17_NICAT</name>
<dbReference type="Proteomes" id="UP000187609">
    <property type="component" value="Unassembled WGS sequence"/>
</dbReference>
<evidence type="ECO:0000313" key="4">
    <source>
        <dbReference type="Proteomes" id="UP000187609"/>
    </source>
</evidence>
<protein>
    <submittedName>
        <fullName evidence="3">Uncharacterized protein</fullName>
    </submittedName>
</protein>
<reference evidence="3 4" key="1">
    <citation type="submission" date="2016-11" db="EMBL/GenBank/DDBJ databases">
        <title>The genome of Nicotiana attenuata.</title>
        <authorList>
            <person name="Xu S."/>
            <person name="Brockmoeller T."/>
            <person name="Gaquerel E."/>
            <person name="Navarro A."/>
            <person name="Kuhl H."/>
            <person name="Gase K."/>
            <person name="Ling Z."/>
            <person name="Zhou W."/>
            <person name="Kreitzer C."/>
            <person name="Stanke M."/>
            <person name="Tang H."/>
            <person name="Lyons E."/>
            <person name="Pandey P."/>
            <person name="Pandey S.P."/>
            <person name="Timmermann B."/>
            <person name="Baldwin I.T."/>
        </authorList>
    </citation>
    <scope>NUCLEOTIDE SEQUENCE [LARGE SCALE GENOMIC DNA]</scope>
    <source>
        <strain evidence="4">cv. UT</strain>
        <strain evidence="3">UT</strain>
        <tissue evidence="3">Leaves</tissue>
    </source>
</reference>
<comment type="caution">
    <text evidence="3">The sequence shown here is derived from an EMBL/GenBank/DDBJ whole genome shotgun (WGS) entry which is preliminary data.</text>
</comment>
<dbReference type="Gramene" id="OIT22479">
    <property type="protein sequence ID" value="OIT22479"/>
    <property type="gene ID" value="A4A49_53049"/>
</dbReference>
<keyword evidence="4" id="KW-1185">Reference proteome</keyword>
<gene>
    <name evidence="3" type="ORF">A4A49_53049</name>
    <name evidence="2" type="ORF">A4A49_64929</name>
</gene>
<evidence type="ECO:0000313" key="2">
    <source>
        <dbReference type="EMBL" id="OIT18722.1"/>
    </source>
</evidence>
<accession>A0A1J6KL17</accession>
<evidence type="ECO:0000313" key="3">
    <source>
        <dbReference type="EMBL" id="OIT22479.1"/>
    </source>
</evidence>
<evidence type="ECO:0000256" key="1">
    <source>
        <dbReference type="SAM" id="Phobius"/>
    </source>
</evidence>
<dbReference type="EMBL" id="MJEQ01018793">
    <property type="protein sequence ID" value="OIT18722.1"/>
    <property type="molecule type" value="Genomic_DNA"/>
</dbReference>
<dbReference type="AlphaFoldDB" id="A0A1J6KL17"/>